<organism evidence="1 2">
    <name type="scientific">Chlorobium phaeobacteroides (strain DSM 266 / SMG 266 / 2430)</name>
    <dbReference type="NCBI Taxonomy" id="290317"/>
    <lineage>
        <taxon>Bacteria</taxon>
        <taxon>Pseudomonadati</taxon>
        <taxon>Chlorobiota</taxon>
        <taxon>Chlorobiia</taxon>
        <taxon>Chlorobiales</taxon>
        <taxon>Chlorobiaceae</taxon>
        <taxon>Chlorobium/Pelodictyon group</taxon>
        <taxon>Chlorobium</taxon>
    </lineage>
</organism>
<gene>
    <name evidence="1" type="ordered locus">Cpha266_2599</name>
</gene>
<evidence type="ECO:0000313" key="1">
    <source>
        <dbReference type="EMBL" id="ABL66587.1"/>
    </source>
</evidence>
<keyword evidence="2" id="KW-1185">Reference proteome</keyword>
<dbReference type="EMBL" id="CP000492">
    <property type="protein sequence ID" value="ABL66587.1"/>
    <property type="molecule type" value="Genomic_DNA"/>
</dbReference>
<reference evidence="1 2" key="1">
    <citation type="submission" date="2006-12" db="EMBL/GenBank/DDBJ databases">
        <title>Complete sequence of Chlorobium phaeobacteroides DSM 266.</title>
        <authorList>
            <consortium name="US DOE Joint Genome Institute"/>
            <person name="Copeland A."/>
            <person name="Lucas S."/>
            <person name="Lapidus A."/>
            <person name="Barry K."/>
            <person name="Detter J.C."/>
            <person name="Glavina del Rio T."/>
            <person name="Hammon N."/>
            <person name="Israni S."/>
            <person name="Pitluck S."/>
            <person name="Goltsman E."/>
            <person name="Schmutz J."/>
            <person name="Larimer F."/>
            <person name="Land M."/>
            <person name="Hauser L."/>
            <person name="Mikhailova N."/>
            <person name="Li T."/>
            <person name="Overmann J."/>
            <person name="Bryant D.A."/>
            <person name="Richardson P."/>
        </authorList>
    </citation>
    <scope>NUCLEOTIDE SEQUENCE [LARGE SCALE GENOMIC DNA]</scope>
    <source>
        <strain evidence="1 2">DSM 266</strain>
    </source>
</reference>
<sequence length="114" mass="12777">MLFQLRCSNIQPCFSIGDGMGYVGSEEGDLNSSVLQVRFFKALSVYFRIFCKVTITSSNFCVVMVPSVFKTFPCWKENGLSTLTALLTGKNPPSRSLRSIKTFKGSETDWKLLQ</sequence>
<proteinExistence type="predicted"/>
<name>A1BJL0_CHLPD</name>
<protein>
    <submittedName>
        <fullName evidence="1">Uncharacterized protein</fullName>
    </submittedName>
</protein>
<dbReference type="Proteomes" id="UP000008701">
    <property type="component" value="Chromosome"/>
</dbReference>
<accession>A1BJL0</accession>
<dbReference type="AlphaFoldDB" id="A1BJL0"/>
<dbReference type="HOGENOM" id="CLU_2116629_0_0_10"/>
<evidence type="ECO:0000313" key="2">
    <source>
        <dbReference type="Proteomes" id="UP000008701"/>
    </source>
</evidence>
<dbReference type="KEGG" id="cph:Cpha266_2599"/>